<keyword evidence="3" id="KW-0808">Transferase</keyword>
<dbReference type="InterPro" id="IPR038063">
    <property type="entry name" value="Transpep_catalytic_dom"/>
</dbReference>
<dbReference type="PROSITE" id="PS52029">
    <property type="entry name" value="LD_TPASE"/>
    <property type="match status" value="1"/>
</dbReference>
<gene>
    <name evidence="10" type="ORF">BCF38_103198</name>
    <name evidence="11" type="ORF">SAMN05421539_103198</name>
</gene>
<accession>A0A2Y9AIX6</accession>
<dbReference type="UniPathway" id="UPA00219"/>
<feature type="active site" description="Proton donor/acceptor" evidence="7">
    <location>
        <position position="438"/>
    </location>
</feature>
<comment type="similarity">
    <text evidence="2">Belongs to the YkuD family.</text>
</comment>
<dbReference type="EMBL" id="QGDJ01000003">
    <property type="protein sequence ID" value="PWJ20381.1"/>
    <property type="molecule type" value="Genomic_DNA"/>
</dbReference>
<dbReference type="InterPro" id="IPR036366">
    <property type="entry name" value="PGBDSf"/>
</dbReference>
<evidence type="ECO:0000313" key="12">
    <source>
        <dbReference type="Proteomes" id="UP000245839"/>
    </source>
</evidence>
<dbReference type="SUPFAM" id="SSF47090">
    <property type="entry name" value="PGBD-like"/>
    <property type="match status" value="1"/>
</dbReference>
<feature type="domain" description="L,D-TPase catalytic" evidence="9">
    <location>
        <begin position="309"/>
        <end position="482"/>
    </location>
</feature>
<dbReference type="Proteomes" id="UP000251571">
    <property type="component" value="Unassembled WGS sequence"/>
</dbReference>
<evidence type="ECO:0000256" key="7">
    <source>
        <dbReference type="PROSITE-ProRule" id="PRU01373"/>
    </source>
</evidence>
<evidence type="ECO:0000256" key="1">
    <source>
        <dbReference type="ARBA" id="ARBA00004752"/>
    </source>
</evidence>
<evidence type="ECO:0000256" key="4">
    <source>
        <dbReference type="ARBA" id="ARBA00022960"/>
    </source>
</evidence>
<comment type="pathway">
    <text evidence="1 7">Cell wall biogenesis; peptidoglycan biosynthesis.</text>
</comment>
<dbReference type="AlphaFoldDB" id="A0A2Y9AIX6"/>
<dbReference type="GO" id="GO:0008360">
    <property type="term" value="P:regulation of cell shape"/>
    <property type="evidence" value="ECO:0007669"/>
    <property type="project" value="UniProtKB-UniRule"/>
</dbReference>
<keyword evidence="8" id="KW-0732">Signal</keyword>
<dbReference type="Pfam" id="PF20142">
    <property type="entry name" value="Scaffold"/>
    <property type="match status" value="1"/>
</dbReference>
<dbReference type="InterPro" id="IPR052905">
    <property type="entry name" value="LD-transpeptidase_YkuD-like"/>
</dbReference>
<dbReference type="Pfam" id="PF03734">
    <property type="entry name" value="YkuD"/>
    <property type="match status" value="1"/>
</dbReference>
<keyword evidence="5 7" id="KW-0573">Peptidoglycan synthesis</keyword>
<feature type="active site" description="Nucleophile" evidence="7">
    <location>
        <position position="457"/>
    </location>
</feature>
<organism evidence="11 13">
    <name type="scientific">Jannaschia seohaensis</name>
    <dbReference type="NCBI Taxonomy" id="475081"/>
    <lineage>
        <taxon>Bacteria</taxon>
        <taxon>Pseudomonadati</taxon>
        <taxon>Pseudomonadota</taxon>
        <taxon>Alphaproteobacteria</taxon>
        <taxon>Rhodobacterales</taxon>
        <taxon>Roseobacteraceae</taxon>
        <taxon>Jannaschia</taxon>
    </lineage>
</organism>
<dbReference type="SUPFAM" id="SSF141523">
    <property type="entry name" value="L,D-transpeptidase catalytic domain-like"/>
    <property type="match status" value="1"/>
</dbReference>
<dbReference type="GO" id="GO:0016740">
    <property type="term" value="F:transferase activity"/>
    <property type="evidence" value="ECO:0007669"/>
    <property type="project" value="UniProtKB-KW"/>
</dbReference>
<evidence type="ECO:0000256" key="6">
    <source>
        <dbReference type="ARBA" id="ARBA00023316"/>
    </source>
</evidence>
<feature type="signal peptide" evidence="8">
    <location>
        <begin position="1"/>
        <end position="44"/>
    </location>
</feature>
<evidence type="ECO:0000313" key="11">
    <source>
        <dbReference type="EMBL" id="SSA44444.1"/>
    </source>
</evidence>
<evidence type="ECO:0000259" key="9">
    <source>
        <dbReference type="PROSITE" id="PS52029"/>
    </source>
</evidence>
<name>A0A2Y9AIX6_9RHOB</name>
<evidence type="ECO:0000256" key="5">
    <source>
        <dbReference type="ARBA" id="ARBA00022984"/>
    </source>
</evidence>
<evidence type="ECO:0000256" key="2">
    <source>
        <dbReference type="ARBA" id="ARBA00005992"/>
    </source>
</evidence>
<dbReference type="Pfam" id="PF01471">
    <property type="entry name" value="PG_binding_1"/>
    <property type="match status" value="1"/>
</dbReference>
<dbReference type="InterPro" id="IPR005490">
    <property type="entry name" value="LD_TPept_cat_dom"/>
</dbReference>
<reference evidence="11 13" key="1">
    <citation type="submission" date="2016-10" db="EMBL/GenBank/DDBJ databases">
        <authorList>
            <person name="Cai Z."/>
        </authorList>
    </citation>
    <scope>NUCLEOTIDE SEQUENCE [LARGE SCALE GENOMIC DNA]</scope>
    <source>
        <strain evidence="11 13">DSM 25227</strain>
    </source>
</reference>
<dbReference type="EMBL" id="UETC01000003">
    <property type="protein sequence ID" value="SSA44444.1"/>
    <property type="molecule type" value="Genomic_DNA"/>
</dbReference>
<proteinExistence type="inferred from homology"/>
<reference evidence="10 12" key="2">
    <citation type="submission" date="2018-03" db="EMBL/GenBank/DDBJ databases">
        <title>Genomic Encyclopedia of Archaeal and Bacterial Type Strains, Phase II (KMG-II): from individual species to whole genera.</title>
        <authorList>
            <person name="Goeker M."/>
        </authorList>
    </citation>
    <scope>NUCLEOTIDE SEQUENCE [LARGE SCALE GENOMIC DNA]</scope>
    <source>
        <strain evidence="10 12">DSM 25227</strain>
    </source>
</reference>
<dbReference type="GO" id="GO:0004180">
    <property type="term" value="F:carboxypeptidase activity"/>
    <property type="evidence" value="ECO:0007669"/>
    <property type="project" value="UniProtKB-ARBA"/>
</dbReference>
<dbReference type="CDD" id="cd16913">
    <property type="entry name" value="YkuD_like"/>
    <property type="match status" value="1"/>
</dbReference>
<evidence type="ECO:0000256" key="8">
    <source>
        <dbReference type="SAM" id="SignalP"/>
    </source>
</evidence>
<dbReference type="PANTHER" id="PTHR41533:SF2">
    <property type="entry name" value="BLR7131 PROTEIN"/>
    <property type="match status" value="1"/>
</dbReference>
<sequence>MDSYAASLNVGNALPSGTISTMRSYFKAAALAVPLALTAVAAGAAPLVTPMQQAVAQAASADEAIAAFYRGRDFAPIWMGEGAEHRRAAFLWALDTAPDHGLPVGRYDPDTIRAEFAAARTAADRGALEVEMTRRFLRYAQDVSSGIVDPRRVDPTIKVTVPKHDWLEQITAFAEGDPYAFVRSLWPTTPAYTRLLREKLRLRGIQDAGGWGPPVSVGGLSLGDSGPAVVELRNRLIRMGYLRRSAVASFDAALESAVREFQIDHGLTPDGTVGEATLRALNVPLEDRMAQIVVGLERQRWMNKPLEPRHILVNLAEQHAYVVDDGKVTFDTVVVVGADTPDRRTPEFSDTMTHMVINPYWHVPRSIAINEYLPALRRGGAQHLEVYSRTGRVNRANVNFSQYTASNFPFSLKQAPGPRNALGRVKFMFPNQWNIYLHDTPSRNLFARDVRTFSHGCVRVARPLALAYHLLAPQTETPKADFDSVLAAGRERRVNLEDPIGVHLVYWSAWVTPMGRANYRGDPYGRDAKLLSALRAAGVELAGGRS</sequence>
<dbReference type="GO" id="GO:0071555">
    <property type="term" value="P:cell wall organization"/>
    <property type="evidence" value="ECO:0007669"/>
    <property type="project" value="UniProtKB-UniRule"/>
</dbReference>
<evidence type="ECO:0000313" key="10">
    <source>
        <dbReference type="EMBL" id="PWJ20381.1"/>
    </source>
</evidence>
<dbReference type="InterPro" id="IPR045380">
    <property type="entry name" value="LD_TPept_scaffold_dom"/>
</dbReference>
<dbReference type="PANTHER" id="PTHR41533">
    <property type="entry name" value="L,D-TRANSPEPTIDASE HI_1667-RELATED"/>
    <property type="match status" value="1"/>
</dbReference>
<keyword evidence="6 7" id="KW-0961">Cell wall biogenesis/degradation</keyword>
<evidence type="ECO:0000313" key="13">
    <source>
        <dbReference type="Proteomes" id="UP000251571"/>
    </source>
</evidence>
<dbReference type="Gene3D" id="1.10.101.10">
    <property type="entry name" value="PGBD-like superfamily/PGBD"/>
    <property type="match status" value="1"/>
</dbReference>
<feature type="chain" id="PRO_5036326956" evidence="8">
    <location>
        <begin position="45"/>
        <end position="546"/>
    </location>
</feature>
<protein>
    <submittedName>
        <fullName evidence="11">Murein L,D-transpeptidase YcbB/YkuD</fullName>
    </submittedName>
</protein>
<keyword evidence="4 7" id="KW-0133">Cell shape</keyword>
<evidence type="ECO:0000256" key="3">
    <source>
        <dbReference type="ARBA" id="ARBA00022679"/>
    </source>
</evidence>
<dbReference type="InterPro" id="IPR036365">
    <property type="entry name" value="PGBD-like_sf"/>
</dbReference>
<dbReference type="GO" id="GO:0009252">
    <property type="term" value="P:peptidoglycan biosynthetic process"/>
    <property type="evidence" value="ECO:0007669"/>
    <property type="project" value="UniProtKB-UniPathway"/>
</dbReference>
<dbReference type="Proteomes" id="UP000245839">
    <property type="component" value="Unassembled WGS sequence"/>
</dbReference>
<keyword evidence="12" id="KW-1185">Reference proteome</keyword>
<dbReference type="InterPro" id="IPR002477">
    <property type="entry name" value="Peptidoglycan-bd-like"/>
</dbReference>
<dbReference type="Gene3D" id="2.40.440.10">
    <property type="entry name" value="L,D-transpeptidase catalytic domain-like"/>
    <property type="match status" value="1"/>
</dbReference>